<accession>A0A5C4V7E9</accession>
<evidence type="ECO:0000313" key="2">
    <source>
        <dbReference type="EMBL" id="TNM31733.1"/>
    </source>
</evidence>
<feature type="region of interest" description="Disordered" evidence="1">
    <location>
        <begin position="1"/>
        <end position="23"/>
    </location>
</feature>
<protein>
    <submittedName>
        <fullName evidence="2">Uncharacterized protein</fullName>
    </submittedName>
</protein>
<dbReference type="EMBL" id="VDGT01000005">
    <property type="protein sequence ID" value="TNM31733.1"/>
    <property type="molecule type" value="Genomic_DNA"/>
</dbReference>
<name>A0A5C4V7E9_9ACTN</name>
<keyword evidence="3" id="KW-1185">Reference proteome</keyword>
<gene>
    <name evidence="2" type="ORF">FH715_09335</name>
</gene>
<sequence>MSEGLEYLPESLRAGGQGSYTASDEADGAHAYLRTVSADAGSFGGADTFVNAVNGTRDTQARGVNRAAEGRDDIGASGYQSAAIGEDVDAASNSAVTAAGDAGATGVTGVLGQRIADGI</sequence>
<evidence type="ECO:0000256" key="1">
    <source>
        <dbReference type="SAM" id="MobiDB-lite"/>
    </source>
</evidence>
<organism evidence="2 3">
    <name type="scientific">Streptomyces sedi</name>
    <dbReference type="NCBI Taxonomy" id="555059"/>
    <lineage>
        <taxon>Bacteria</taxon>
        <taxon>Bacillati</taxon>
        <taxon>Actinomycetota</taxon>
        <taxon>Actinomycetes</taxon>
        <taxon>Kitasatosporales</taxon>
        <taxon>Streptomycetaceae</taxon>
        <taxon>Streptomyces</taxon>
    </lineage>
</organism>
<proteinExistence type="predicted"/>
<dbReference type="RefSeq" id="WP_139642816.1">
    <property type="nucleotide sequence ID" value="NZ_BAAAZS010000100.1"/>
</dbReference>
<dbReference type="OrthoDB" id="4245511at2"/>
<comment type="caution">
    <text evidence="2">The sequence shown here is derived from an EMBL/GenBank/DDBJ whole genome shotgun (WGS) entry which is preliminary data.</text>
</comment>
<reference evidence="2 3" key="1">
    <citation type="submission" date="2019-06" db="EMBL/GenBank/DDBJ databases">
        <title>Draft genome of Streptomyces sedi sp. JCM16909.</title>
        <authorList>
            <person name="Klykleung N."/>
            <person name="Tanasupawat S."/>
            <person name="Kudo T."/>
            <person name="Yuki M."/>
            <person name="Ohkuma M."/>
        </authorList>
    </citation>
    <scope>NUCLEOTIDE SEQUENCE [LARGE SCALE GENOMIC DNA]</scope>
    <source>
        <strain evidence="2 3">JCM 16909</strain>
    </source>
</reference>
<dbReference type="Proteomes" id="UP000311713">
    <property type="component" value="Unassembled WGS sequence"/>
</dbReference>
<dbReference type="AlphaFoldDB" id="A0A5C4V7E9"/>
<evidence type="ECO:0000313" key="3">
    <source>
        <dbReference type="Proteomes" id="UP000311713"/>
    </source>
</evidence>